<feature type="compositionally biased region" description="Basic and acidic residues" evidence="1">
    <location>
        <begin position="123"/>
        <end position="136"/>
    </location>
</feature>
<feature type="compositionally biased region" description="Basic and acidic residues" evidence="1">
    <location>
        <begin position="374"/>
        <end position="383"/>
    </location>
</feature>
<dbReference type="VEuPathDB" id="FungiDB:BD410DRAFT_902887"/>
<feature type="compositionally biased region" description="Low complexity" evidence="1">
    <location>
        <begin position="84"/>
        <end position="94"/>
    </location>
</feature>
<name>A0A4Y7PH94_9AGAM</name>
<accession>A0A4Y7PH94</accession>
<protein>
    <submittedName>
        <fullName evidence="2">Uncharacterized protein</fullName>
    </submittedName>
</protein>
<sequence>MRGQGAGQDVRQRSGTNSLALFAGALRRRDPCDRCVVATKRRTTKTHDGPRDTTHEHEPQTAPEWTRPNAYVEQRPTHNERGTTHNPQPTTTTNAEGRVRARGRAQSSSSSSFALLAGRLRRRDLIDRGINKREQTDDNDNGRTATTNKRNHHPPTALALVSKRAPQPRRTTHRVAEATQSQRTHGQPDERMTRQPGHPTPATPPLFRRARITHPQEHATTLLRAREAHETTAAPARHTTAPTDVRRPHCVHEEHASEQQTTKSEGGVQAAGRISSSSLSLFAGGLRRRDRIDRGVVGPPSHPRRAATTQPLPSPVTKSARQAPDHVNAHQPTPAAPPLTRDERMASSAHPPPLDRRARNRAGAARLPQPPSAHSEHASEGHGTHGTTGRRRAR</sequence>
<reference evidence="2 3" key="1">
    <citation type="submission" date="2018-06" db="EMBL/GenBank/DDBJ databases">
        <title>A transcriptomic atlas of mushroom development highlights an independent origin of complex multicellularity.</title>
        <authorList>
            <consortium name="DOE Joint Genome Institute"/>
            <person name="Krizsan K."/>
            <person name="Almasi E."/>
            <person name="Merenyi Z."/>
            <person name="Sahu N."/>
            <person name="Viragh M."/>
            <person name="Koszo T."/>
            <person name="Mondo S."/>
            <person name="Kiss B."/>
            <person name="Balint B."/>
            <person name="Kues U."/>
            <person name="Barry K."/>
            <person name="Hegedus J.C."/>
            <person name="Henrissat B."/>
            <person name="Johnson J."/>
            <person name="Lipzen A."/>
            <person name="Ohm R."/>
            <person name="Nagy I."/>
            <person name="Pangilinan J."/>
            <person name="Yan J."/>
            <person name="Xiong Y."/>
            <person name="Grigoriev I.V."/>
            <person name="Hibbett D.S."/>
            <person name="Nagy L.G."/>
        </authorList>
    </citation>
    <scope>NUCLEOTIDE SEQUENCE [LARGE SCALE GENOMIC DNA]</scope>
    <source>
        <strain evidence="2 3">SZMC22713</strain>
    </source>
</reference>
<evidence type="ECO:0000313" key="3">
    <source>
        <dbReference type="Proteomes" id="UP000294933"/>
    </source>
</evidence>
<dbReference type="EMBL" id="ML170305">
    <property type="protein sequence ID" value="TDL14823.1"/>
    <property type="molecule type" value="Genomic_DNA"/>
</dbReference>
<feature type="compositionally biased region" description="Polar residues" evidence="1">
    <location>
        <begin position="307"/>
        <end position="320"/>
    </location>
</feature>
<dbReference type="Proteomes" id="UP000294933">
    <property type="component" value="Unassembled WGS sequence"/>
</dbReference>
<feature type="region of interest" description="Disordered" evidence="1">
    <location>
        <begin position="30"/>
        <end position="205"/>
    </location>
</feature>
<feature type="compositionally biased region" description="Low complexity" evidence="1">
    <location>
        <begin position="104"/>
        <end position="118"/>
    </location>
</feature>
<feature type="compositionally biased region" description="Basic and acidic residues" evidence="1">
    <location>
        <begin position="45"/>
        <end position="59"/>
    </location>
</feature>
<feature type="region of interest" description="Disordered" evidence="1">
    <location>
        <begin position="252"/>
        <end position="272"/>
    </location>
</feature>
<evidence type="ECO:0000256" key="1">
    <source>
        <dbReference type="SAM" id="MobiDB-lite"/>
    </source>
</evidence>
<feature type="region of interest" description="Disordered" evidence="1">
    <location>
        <begin position="290"/>
        <end position="394"/>
    </location>
</feature>
<gene>
    <name evidence="2" type="ORF">BD410DRAFT_902887</name>
</gene>
<proteinExistence type="predicted"/>
<keyword evidence="3" id="KW-1185">Reference proteome</keyword>
<evidence type="ECO:0000313" key="2">
    <source>
        <dbReference type="EMBL" id="TDL14823.1"/>
    </source>
</evidence>
<dbReference type="AlphaFoldDB" id="A0A4Y7PH94"/>
<organism evidence="2 3">
    <name type="scientific">Rickenella mellea</name>
    <dbReference type="NCBI Taxonomy" id="50990"/>
    <lineage>
        <taxon>Eukaryota</taxon>
        <taxon>Fungi</taxon>
        <taxon>Dikarya</taxon>
        <taxon>Basidiomycota</taxon>
        <taxon>Agaricomycotina</taxon>
        <taxon>Agaricomycetes</taxon>
        <taxon>Hymenochaetales</taxon>
        <taxon>Rickenellaceae</taxon>
        <taxon>Rickenella</taxon>
    </lineage>
</organism>